<proteinExistence type="predicted"/>
<sequence>MKKGLMISFLAVILSSCHVVPLLKQCPQNTIIEWVDVLMIDDIKYEHYFPDSVDESLLVTIEKGEEIGQVTYKMADHACSNHKMQNGHAAHLEEGTVIYEVTGYPSELLVMANNVAYIAQINKQAKTVGELYPMDQLVKNIYIESLEDGRRIHTFSQSSKERFLNAFYLLPLEDWQSMDGERVFLEIELNNGVSFRQLYWADSNVFHNGAVGNDEVKEVIQEELAQMK</sequence>
<evidence type="ECO:0000313" key="2">
    <source>
        <dbReference type="Proteomes" id="UP001344888"/>
    </source>
</evidence>
<accession>A0AAW9NMM0</accession>
<dbReference type="EMBL" id="JARSFG010000013">
    <property type="protein sequence ID" value="MEC1178702.1"/>
    <property type="molecule type" value="Genomic_DNA"/>
</dbReference>
<gene>
    <name evidence="1" type="ORF">P9B03_09430</name>
</gene>
<comment type="caution">
    <text evidence="1">The sequence shown here is derived from an EMBL/GenBank/DDBJ whole genome shotgun (WGS) entry which is preliminary data.</text>
</comment>
<dbReference type="PROSITE" id="PS51257">
    <property type="entry name" value="PROKAR_LIPOPROTEIN"/>
    <property type="match status" value="1"/>
</dbReference>
<dbReference type="RefSeq" id="WP_326123182.1">
    <property type="nucleotide sequence ID" value="NZ_JARSFG010000013.1"/>
</dbReference>
<evidence type="ECO:0000313" key="1">
    <source>
        <dbReference type="EMBL" id="MEC1178702.1"/>
    </source>
</evidence>
<evidence type="ECO:0008006" key="3">
    <source>
        <dbReference type="Google" id="ProtNLM"/>
    </source>
</evidence>
<organism evidence="1 2">
    <name type="scientific">Metasolibacillus meyeri</name>
    <dbReference type="NCBI Taxonomy" id="1071052"/>
    <lineage>
        <taxon>Bacteria</taxon>
        <taxon>Bacillati</taxon>
        <taxon>Bacillota</taxon>
        <taxon>Bacilli</taxon>
        <taxon>Bacillales</taxon>
        <taxon>Caryophanaceae</taxon>
        <taxon>Metasolibacillus</taxon>
    </lineage>
</organism>
<keyword evidence="2" id="KW-1185">Reference proteome</keyword>
<dbReference type="Proteomes" id="UP001344888">
    <property type="component" value="Unassembled WGS sequence"/>
</dbReference>
<protein>
    <recommendedName>
        <fullName evidence="3">Lipoprotein</fullName>
    </recommendedName>
</protein>
<reference evidence="1 2" key="1">
    <citation type="submission" date="2023-03" db="EMBL/GenBank/DDBJ databases">
        <title>Bacillus Genome Sequencing.</title>
        <authorList>
            <person name="Dunlap C."/>
        </authorList>
    </citation>
    <scope>NUCLEOTIDE SEQUENCE [LARGE SCALE GENOMIC DNA]</scope>
    <source>
        <strain evidence="1 2">B-59205</strain>
    </source>
</reference>
<dbReference type="AlphaFoldDB" id="A0AAW9NMM0"/>
<name>A0AAW9NMM0_9BACL</name>